<reference evidence="1" key="1">
    <citation type="journal article" date="2012" name="Science">
        <title>Fermentation, hydrogen, and sulfur metabolism in multiple uncultivated bacterial phyla.</title>
        <authorList>
            <person name="Wrighton K.C."/>
            <person name="Thomas B.C."/>
            <person name="Sharon I."/>
            <person name="Miller C.S."/>
            <person name="Castelle C.J."/>
            <person name="VerBerkmoes N.C."/>
            <person name="Wilkins M.J."/>
            <person name="Hettich R.L."/>
            <person name="Lipton M.S."/>
            <person name="Williams K.H."/>
            <person name="Long P.E."/>
            <person name="Banfield J.F."/>
        </authorList>
    </citation>
    <scope>NUCLEOTIDE SEQUENCE [LARGE SCALE GENOMIC DNA]</scope>
</reference>
<organism evidence="1">
    <name type="scientific">uncultured bacterium</name>
    <name type="common">gcode 4</name>
    <dbReference type="NCBI Taxonomy" id="1234023"/>
    <lineage>
        <taxon>Bacteria</taxon>
        <taxon>environmental samples</taxon>
    </lineage>
</organism>
<comment type="caution">
    <text evidence="1">The sequence shown here is derived from an EMBL/GenBank/DDBJ whole genome shotgun (WGS) entry which is preliminary data.</text>
</comment>
<dbReference type="AlphaFoldDB" id="K2FU70"/>
<sequence length="388" mass="47284">MNTERIIETKICKHCHINFDITDRDLEFYDKISPSFSWIKYNIPSPTLCSYCRHQRRLSFRNERYLYKWKSDLTWKDVISMYSPDKLIKFNEQSEWWSDKWNPLDYWLDFDFNEPFFYQFERLFKNIPHSSLLNASNENSEYSNYCSYLKNCYLLFDSSNCEHSHYWYNVWNSTYSLDSIVISSCENIYECIDCINCYNVFFSQNCNWCRDSYFLDNCRGCLNCIGCCNLSNKQYYIDNEFVWKEKYEQSLKKIKNNFIKHKEYYLNKVKNYPKKYAFLIQTENVYWNSMISSKNCYSCFDWIYFEDCKYCSNWSDMKDTYDCESVWIWSSLSYELNASMRADRVLFSFGCWGSNIIYSISSTWNNLFWCVGLHNNESYCILNKQYTK</sequence>
<evidence type="ECO:0000313" key="1">
    <source>
        <dbReference type="EMBL" id="EKE26473.1"/>
    </source>
</evidence>
<feature type="non-terminal residue" evidence="1">
    <location>
        <position position="388"/>
    </location>
</feature>
<name>K2FU70_9BACT</name>
<protein>
    <submittedName>
        <fullName evidence="1">Uncharacterized protein</fullName>
    </submittedName>
</protein>
<gene>
    <name evidence="1" type="ORF">ACD_4C00272G0001</name>
</gene>
<proteinExistence type="predicted"/>
<dbReference type="EMBL" id="AMFJ01000788">
    <property type="protein sequence ID" value="EKE26473.1"/>
    <property type="molecule type" value="Genomic_DNA"/>
</dbReference>
<accession>K2FU70</accession>